<dbReference type="InterPro" id="IPR020472">
    <property type="entry name" value="WD40_PAC1"/>
</dbReference>
<organism evidence="8 9">
    <name type="scientific">Kipferlia bialata</name>
    <dbReference type="NCBI Taxonomy" id="797122"/>
    <lineage>
        <taxon>Eukaryota</taxon>
        <taxon>Metamonada</taxon>
        <taxon>Carpediemonas-like organisms</taxon>
        <taxon>Kipferlia</taxon>
    </lineage>
</organism>
<feature type="repeat" description="WD" evidence="5">
    <location>
        <begin position="236"/>
        <end position="276"/>
    </location>
</feature>
<dbReference type="SMART" id="SM00320">
    <property type="entry name" value="WD40"/>
    <property type="match status" value="8"/>
</dbReference>
<evidence type="ECO:0000256" key="4">
    <source>
        <dbReference type="ARBA" id="ARBA00023242"/>
    </source>
</evidence>
<dbReference type="Gene3D" id="2.130.10.10">
    <property type="entry name" value="YVTN repeat-like/Quinoprotein amine dehydrogenase"/>
    <property type="match status" value="1"/>
</dbReference>
<dbReference type="EMBL" id="BDIP01000044">
    <property type="protein sequence ID" value="GIQ79707.1"/>
    <property type="molecule type" value="Genomic_DNA"/>
</dbReference>
<dbReference type="InterPro" id="IPR036322">
    <property type="entry name" value="WD40_repeat_dom_sf"/>
</dbReference>
<dbReference type="AlphaFoldDB" id="A0A9K3GEG5"/>
<dbReference type="PANTHER" id="PTHR19848">
    <property type="entry name" value="WD40 REPEAT PROTEIN"/>
    <property type="match status" value="1"/>
</dbReference>
<dbReference type="InterPro" id="IPR015943">
    <property type="entry name" value="WD40/YVTN_repeat-like_dom_sf"/>
</dbReference>
<dbReference type="InterPro" id="IPR012972">
    <property type="entry name" value="NLE"/>
</dbReference>
<dbReference type="Proteomes" id="UP000265618">
    <property type="component" value="Unassembled WGS sequence"/>
</dbReference>
<feature type="domain" description="NLE" evidence="7">
    <location>
        <begin position="5"/>
        <end position="62"/>
    </location>
</feature>
<accession>A0A9K3GEG5</accession>
<evidence type="ECO:0000313" key="9">
    <source>
        <dbReference type="Proteomes" id="UP000265618"/>
    </source>
</evidence>
<keyword evidence="2 5" id="KW-0853">WD repeat</keyword>
<feature type="repeat" description="WD" evidence="5">
    <location>
        <begin position="456"/>
        <end position="489"/>
    </location>
</feature>
<evidence type="ECO:0000256" key="6">
    <source>
        <dbReference type="SAM" id="MobiDB-lite"/>
    </source>
</evidence>
<comment type="caution">
    <text evidence="8">The sequence shown here is derived from an EMBL/GenBank/DDBJ whole genome shotgun (WGS) entry which is preliminary data.</text>
</comment>
<keyword evidence="3" id="KW-0677">Repeat</keyword>
<feature type="region of interest" description="Disordered" evidence="6">
    <location>
        <begin position="305"/>
        <end position="326"/>
    </location>
</feature>
<dbReference type="PROSITE" id="PS00678">
    <property type="entry name" value="WD_REPEATS_1"/>
    <property type="match status" value="3"/>
</dbReference>
<evidence type="ECO:0000313" key="8">
    <source>
        <dbReference type="EMBL" id="GIQ79707.1"/>
    </source>
</evidence>
<dbReference type="Pfam" id="PF08154">
    <property type="entry name" value="NLE"/>
    <property type="match status" value="1"/>
</dbReference>
<evidence type="ECO:0000256" key="3">
    <source>
        <dbReference type="ARBA" id="ARBA00022737"/>
    </source>
</evidence>
<feature type="repeat" description="WD" evidence="5">
    <location>
        <begin position="372"/>
        <end position="413"/>
    </location>
</feature>
<dbReference type="PROSITE" id="PS50294">
    <property type="entry name" value="WD_REPEATS_REGION"/>
    <property type="match status" value="7"/>
</dbReference>
<dbReference type="SUPFAM" id="SSF50978">
    <property type="entry name" value="WD40 repeat-like"/>
    <property type="match status" value="1"/>
</dbReference>
<feature type="repeat" description="WD" evidence="5">
    <location>
        <begin position="103"/>
        <end position="144"/>
    </location>
</feature>
<reference evidence="8 9" key="1">
    <citation type="journal article" date="2018" name="PLoS ONE">
        <title>The draft genome of Kipferlia bialata reveals reductive genome evolution in fornicate parasites.</title>
        <authorList>
            <person name="Tanifuji G."/>
            <person name="Takabayashi S."/>
            <person name="Kume K."/>
            <person name="Takagi M."/>
            <person name="Nakayama T."/>
            <person name="Kamikawa R."/>
            <person name="Inagaki Y."/>
            <person name="Hashimoto T."/>
        </authorList>
    </citation>
    <scope>NUCLEOTIDE SEQUENCE [LARGE SCALE GENOMIC DNA]</scope>
    <source>
        <strain evidence="8">NY0173</strain>
    </source>
</reference>
<name>A0A9K3GEG5_9EUKA</name>
<dbReference type="InterPro" id="IPR001680">
    <property type="entry name" value="WD40_rpt"/>
</dbReference>
<dbReference type="PANTHER" id="PTHR19848:SF0">
    <property type="entry name" value="NOTCHLESS PROTEIN HOMOLOG 1"/>
    <property type="match status" value="1"/>
</dbReference>
<evidence type="ECO:0000256" key="2">
    <source>
        <dbReference type="ARBA" id="ARBA00022574"/>
    </source>
</evidence>
<feature type="repeat" description="WD" evidence="5">
    <location>
        <begin position="414"/>
        <end position="455"/>
    </location>
</feature>
<dbReference type="InterPro" id="IPR019775">
    <property type="entry name" value="WD40_repeat_CS"/>
</dbReference>
<dbReference type="OrthoDB" id="10267436at2759"/>
<dbReference type="GO" id="GO:0005730">
    <property type="term" value="C:nucleolus"/>
    <property type="evidence" value="ECO:0007669"/>
    <property type="project" value="UniProtKB-SubCell"/>
</dbReference>
<dbReference type="Pfam" id="PF00400">
    <property type="entry name" value="WD40"/>
    <property type="match status" value="7"/>
</dbReference>
<evidence type="ECO:0000256" key="5">
    <source>
        <dbReference type="PROSITE-ProRule" id="PRU00221"/>
    </source>
</evidence>
<dbReference type="PROSITE" id="PS50082">
    <property type="entry name" value="WD_REPEATS_2"/>
    <property type="match status" value="7"/>
</dbReference>
<gene>
    <name evidence="8" type="ORF">KIPB_000389</name>
</gene>
<feature type="repeat" description="WD" evidence="5">
    <location>
        <begin position="145"/>
        <end position="186"/>
    </location>
</feature>
<dbReference type="CDD" id="cd00200">
    <property type="entry name" value="WD40"/>
    <property type="match status" value="1"/>
</dbReference>
<feature type="repeat" description="WD" evidence="5">
    <location>
        <begin position="189"/>
        <end position="235"/>
    </location>
</feature>
<keyword evidence="9" id="KW-1185">Reference proteome</keyword>
<dbReference type="GO" id="GO:0000027">
    <property type="term" value="P:ribosomal large subunit assembly"/>
    <property type="evidence" value="ECO:0007669"/>
    <property type="project" value="TreeGrafter"/>
</dbReference>
<evidence type="ECO:0000256" key="1">
    <source>
        <dbReference type="ARBA" id="ARBA00004604"/>
    </source>
</evidence>
<proteinExistence type="predicted"/>
<comment type="subcellular location">
    <subcellularLocation>
        <location evidence="1">Nucleus</location>
        <location evidence="1">Nucleolus</location>
    </subcellularLocation>
</comment>
<evidence type="ECO:0000259" key="7">
    <source>
        <dbReference type="Pfam" id="PF08154"/>
    </source>
</evidence>
<keyword evidence="4" id="KW-0539">Nucleus</keyword>
<protein>
    <recommendedName>
        <fullName evidence="7">NLE domain-containing protein</fullName>
    </recommendedName>
</protein>
<sequence>MVNLVIRLVSEEGVDAGTTVDISENVTPQELNIVLNSLKDEEEPRPYSFYLQDTEITSTLASAVKSSMTADGAQMATEQTLTIQYKPQAVFRVRPVGRLACDLPGHKDAVLCVAVSPSGRLAASGSGDKTIIVWDLLSGTPKYTLRGHRSHVLRLSFSPDGTRLASGSRDAEVRIWDPINNKPLLTKPLKGHKQFVSSMAWCPYNVDPQCRKLVTGSKDGSARIWDVVTGRCLMILAGHSKCVTDVAWGGTDRVYTSSEDRTVRVWDPNTGLKLMTLTGHGHWVNALCLSTHHVLQQGAFHRGRKDVGEGETLSPEEHARRERGKMLSTAQERYAAVAGSEGERESVVTCSDDMTLHLYRPVTNGVEPVARMTGHQQLVCHVAVSPDGEYIASAGFDNAVRLWSGRTGKFVGTLRGHVGRVYRVAFSPDSRLLISCSSDSTAKVWNVAKGKLAKDLPGHADEVYDVAWSGDGGTVLTCSKDKLVKVWRH</sequence>
<dbReference type="PRINTS" id="PR00320">
    <property type="entry name" value="GPROTEINBRPT"/>
</dbReference>